<organism evidence="3 4">
    <name type="scientific">Iphiclides podalirius</name>
    <name type="common">scarce swallowtail</name>
    <dbReference type="NCBI Taxonomy" id="110791"/>
    <lineage>
        <taxon>Eukaryota</taxon>
        <taxon>Metazoa</taxon>
        <taxon>Ecdysozoa</taxon>
        <taxon>Arthropoda</taxon>
        <taxon>Hexapoda</taxon>
        <taxon>Insecta</taxon>
        <taxon>Pterygota</taxon>
        <taxon>Neoptera</taxon>
        <taxon>Endopterygota</taxon>
        <taxon>Lepidoptera</taxon>
        <taxon>Glossata</taxon>
        <taxon>Ditrysia</taxon>
        <taxon>Papilionoidea</taxon>
        <taxon>Papilionidae</taxon>
        <taxon>Papilioninae</taxon>
        <taxon>Iphiclides</taxon>
    </lineage>
</organism>
<evidence type="ECO:0000256" key="2">
    <source>
        <dbReference type="SAM" id="SignalP"/>
    </source>
</evidence>
<evidence type="ECO:0000313" key="4">
    <source>
        <dbReference type="Proteomes" id="UP000837857"/>
    </source>
</evidence>
<dbReference type="Proteomes" id="UP000837857">
    <property type="component" value="Chromosome 28"/>
</dbReference>
<reference evidence="3" key="1">
    <citation type="submission" date="2022-03" db="EMBL/GenBank/DDBJ databases">
        <authorList>
            <person name="Martin H S."/>
        </authorList>
    </citation>
    <scope>NUCLEOTIDE SEQUENCE</scope>
</reference>
<gene>
    <name evidence="3" type="ORF">IPOD504_LOCUS11505</name>
</gene>
<proteinExistence type="predicted"/>
<sequence length="182" mass="21126">MRRREFWRFPSVLLFIVCAINENSTDQRVAFPNSDNNYHGGNGNHLILIFAPGIRTQLNEREDASSSSDISDLSSTEDDIKSSPNDDSAYFLYHILRTTEDNENLDKKLVNTIEETKSVLRPILRARCDKLRQCKRACPKKKINCIKKCVIKIDVYEICERPKSKCKREKCGMTLPPKWRMK</sequence>
<keyword evidence="2" id="KW-0732">Signal</keyword>
<feature type="chain" id="PRO_5045869035" evidence="2">
    <location>
        <begin position="26"/>
        <end position="182"/>
    </location>
</feature>
<evidence type="ECO:0000256" key="1">
    <source>
        <dbReference type="SAM" id="MobiDB-lite"/>
    </source>
</evidence>
<accession>A0ABN8ILR6</accession>
<dbReference type="EMBL" id="OW152840">
    <property type="protein sequence ID" value="CAH2061856.1"/>
    <property type="molecule type" value="Genomic_DNA"/>
</dbReference>
<evidence type="ECO:0000313" key="3">
    <source>
        <dbReference type="EMBL" id="CAH2061856.1"/>
    </source>
</evidence>
<feature type="compositionally biased region" description="Low complexity" evidence="1">
    <location>
        <begin position="65"/>
        <end position="74"/>
    </location>
</feature>
<protein>
    <submittedName>
        <fullName evidence="3">Uncharacterized protein</fullName>
    </submittedName>
</protein>
<keyword evidence="4" id="KW-1185">Reference proteome</keyword>
<feature type="region of interest" description="Disordered" evidence="1">
    <location>
        <begin position="61"/>
        <end position="82"/>
    </location>
</feature>
<feature type="non-terminal residue" evidence="3">
    <location>
        <position position="1"/>
    </location>
</feature>
<feature type="signal peptide" evidence="2">
    <location>
        <begin position="1"/>
        <end position="25"/>
    </location>
</feature>
<name>A0ABN8ILR6_9NEOP</name>